<dbReference type="HOGENOM" id="CLU_006354_2_7_6"/>
<dbReference type="STRING" id="698738.OLEAN_C02110"/>
<keyword evidence="14 23" id="KW-0573">Peptidoglycan synthesis</keyword>
<dbReference type="GO" id="GO:0009274">
    <property type="term" value="C:peptidoglycan-based cell wall"/>
    <property type="evidence" value="ECO:0007669"/>
    <property type="project" value="UniProtKB-UniRule"/>
</dbReference>
<keyword evidence="26" id="KW-1133">Transmembrane helix</keyword>
<dbReference type="PATRIC" id="fig|698738.3.peg.220"/>
<dbReference type="GO" id="GO:0005886">
    <property type="term" value="C:plasma membrane"/>
    <property type="evidence" value="ECO:0007669"/>
    <property type="project" value="UniProtKB-SubCell"/>
</dbReference>
<evidence type="ECO:0000256" key="24">
    <source>
        <dbReference type="PIRSR" id="PIRSR002799-1"/>
    </source>
</evidence>
<keyword evidence="7" id="KW-1003">Cell membrane</keyword>
<evidence type="ECO:0000313" key="31">
    <source>
        <dbReference type="Proteomes" id="UP000032749"/>
    </source>
</evidence>
<comment type="catalytic activity">
    <reaction evidence="20">
        <text>Preferential cleavage: (Ac)2-L-Lys-D-Ala-|-D-Ala. Also transpeptidation of peptidyl-alanyl moieties that are N-acyl substituents of D-alanine.</text>
        <dbReference type="EC" id="3.4.16.4"/>
    </reaction>
</comment>
<dbReference type="Pfam" id="PF00912">
    <property type="entry name" value="Transgly"/>
    <property type="match status" value="1"/>
</dbReference>
<feature type="active site" description="Proton donor; for transglycosylase activity" evidence="24">
    <location>
        <position position="213"/>
    </location>
</feature>
<dbReference type="UniPathway" id="UPA00219"/>
<dbReference type="InterPro" id="IPR001460">
    <property type="entry name" value="PCN-bd_Tpept"/>
</dbReference>
<dbReference type="Pfam" id="PF00905">
    <property type="entry name" value="Transpeptidase"/>
    <property type="match status" value="1"/>
</dbReference>
<proteinExistence type="inferred from homology"/>
<comment type="function">
    <text evidence="1 23">Cell wall formation. Synthesis of cross-linked peptidoglycan from the lipid intermediates. The enzyme has a penicillin-insensitive transglycosylase N-terminal domain (formation of linear glycan strands) and a penicillin-sensitive transpeptidase C-terminal domain (cross-linking of the peptide subunits).</text>
</comment>
<dbReference type="Gene3D" id="3.40.710.10">
    <property type="entry name" value="DD-peptidase/beta-lactamase superfamily"/>
    <property type="match status" value="1"/>
</dbReference>
<evidence type="ECO:0000256" key="12">
    <source>
        <dbReference type="ARBA" id="ARBA00022801"/>
    </source>
</evidence>
<evidence type="ECO:0000256" key="17">
    <source>
        <dbReference type="ARBA" id="ARBA00023268"/>
    </source>
</evidence>
<dbReference type="KEGG" id="oai:OLEAN_C02110"/>
<feature type="region of interest" description="Disordered" evidence="25">
    <location>
        <begin position="1"/>
        <end position="38"/>
    </location>
</feature>
<evidence type="ECO:0000259" key="29">
    <source>
        <dbReference type="Pfam" id="PF14814"/>
    </source>
</evidence>
<evidence type="ECO:0000259" key="27">
    <source>
        <dbReference type="Pfam" id="PF00905"/>
    </source>
</evidence>
<gene>
    <name evidence="30" type="ORF">OLEAN_C02110</name>
</gene>
<evidence type="ECO:0000256" key="18">
    <source>
        <dbReference type="ARBA" id="ARBA00023316"/>
    </source>
</evidence>
<dbReference type="InterPro" id="IPR023346">
    <property type="entry name" value="Lysozyme-like_dom_sf"/>
</dbReference>
<dbReference type="EMBL" id="FO203512">
    <property type="protein sequence ID" value="CCK74387.1"/>
    <property type="molecule type" value="Genomic_DNA"/>
</dbReference>
<evidence type="ECO:0000256" key="6">
    <source>
        <dbReference type="ARBA" id="ARBA00018637"/>
    </source>
</evidence>
<keyword evidence="17" id="KW-0511">Multifunctional enzyme</keyword>
<dbReference type="InterPro" id="IPR012338">
    <property type="entry name" value="Beta-lactam/transpept-like"/>
</dbReference>
<evidence type="ECO:0000256" key="26">
    <source>
        <dbReference type="SAM" id="Phobius"/>
    </source>
</evidence>
<comment type="similarity">
    <text evidence="5 23">In the N-terminal section; belongs to the glycosyltransferase 51 family.</text>
</comment>
<dbReference type="InterPro" id="IPR011813">
    <property type="entry name" value="PBP_1b"/>
</dbReference>
<evidence type="ECO:0000259" key="28">
    <source>
        <dbReference type="Pfam" id="PF00912"/>
    </source>
</evidence>
<evidence type="ECO:0000256" key="11">
    <source>
        <dbReference type="ARBA" id="ARBA00022679"/>
    </source>
</evidence>
<reference evidence="30 31" key="1">
    <citation type="journal article" date="2013" name="Nat. Commun.">
        <title>Genome sequence and functional genomic analysis of the oil-degrading bacterium Oleispira antarctica.</title>
        <authorList>
            <person name="Kube M."/>
            <person name="Chernikova T.N."/>
            <person name="Al-Ramahi Y."/>
            <person name="Beloqui A."/>
            <person name="Lopez-Cortez N."/>
            <person name="Guazzaroni M.E."/>
            <person name="Heipieper H.J."/>
            <person name="Klages S."/>
            <person name="Kotsyurbenko O.R."/>
            <person name="Langer I."/>
            <person name="Nechitaylo T.Y."/>
            <person name="Lunsdorf H."/>
            <person name="Fernandez M."/>
            <person name="Juarez S."/>
            <person name="Ciordia S."/>
            <person name="Singer A."/>
            <person name="Kagan O."/>
            <person name="Egorova O."/>
            <person name="Petit P.A."/>
            <person name="Stogios P."/>
            <person name="Kim Y."/>
            <person name="Tchigvintsev A."/>
            <person name="Flick R."/>
            <person name="Denaro R."/>
            <person name="Genovese M."/>
            <person name="Albar J.P."/>
            <person name="Reva O.N."/>
            <person name="Martinez-Gomariz M."/>
            <person name="Tran H."/>
            <person name="Ferrer M."/>
            <person name="Savchenko A."/>
            <person name="Yakunin A.F."/>
            <person name="Yakimov M.M."/>
            <person name="Golyshina O.V."/>
            <person name="Reinhardt R."/>
            <person name="Golyshin P.N."/>
        </authorList>
    </citation>
    <scope>NUCLEOTIDE SEQUENCE [LARGE SCALE GENOMIC DNA]</scope>
</reference>
<keyword evidence="11 23" id="KW-0808">Transferase</keyword>
<evidence type="ECO:0000256" key="22">
    <source>
        <dbReference type="NCBIfam" id="TIGR02071"/>
    </source>
</evidence>
<evidence type="ECO:0000256" key="13">
    <source>
        <dbReference type="ARBA" id="ARBA00022960"/>
    </source>
</evidence>
<evidence type="ECO:0000256" key="3">
    <source>
        <dbReference type="ARBA" id="ARBA00004752"/>
    </source>
</evidence>
<dbReference type="GO" id="GO:0071555">
    <property type="term" value="P:cell wall organization"/>
    <property type="evidence" value="ECO:0007669"/>
    <property type="project" value="UniProtKB-UniRule"/>
</dbReference>
<dbReference type="NCBIfam" id="TIGR02071">
    <property type="entry name" value="PBP_1b"/>
    <property type="match status" value="1"/>
</dbReference>
<comment type="pathway">
    <text evidence="3 23">Cell wall biogenesis; peptidoglycan biosynthesis.</text>
</comment>
<protein>
    <recommendedName>
        <fullName evidence="6 22">Penicillin-binding protein 1B</fullName>
        <shortName evidence="23">PBP-1b</shortName>
        <shortName evidence="23">PBP1b</shortName>
    </recommendedName>
    <alternativeName>
        <fullName evidence="19 23">Murein polymerase</fullName>
    </alternativeName>
</protein>
<dbReference type="OrthoDB" id="9766909at2"/>
<evidence type="ECO:0000256" key="19">
    <source>
        <dbReference type="ARBA" id="ARBA00032454"/>
    </source>
</evidence>
<name>R4YJJ5_OLEAN</name>
<evidence type="ECO:0000256" key="1">
    <source>
        <dbReference type="ARBA" id="ARBA00002624"/>
    </source>
</evidence>
<dbReference type="GO" id="GO:0030288">
    <property type="term" value="C:outer membrane-bounded periplasmic space"/>
    <property type="evidence" value="ECO:0007669"/>
    <property type="project" value="TreeGrafter"/>
</dbReference>
<organism evidence="30 31">
    <name type="scientific">Oleispira antarctica RB-8</name>
    <dbReference type="NCBI Taxonomy" id="698738"/>
    <lineage>
        <taxon>Bacteria</taxon>
        <taxon>Pseudomonadati</taxon>
        <taxon>Pseudomonadota</taxon>
        <taxon>Gammaproteobacteria</taxon>
        <taxon>Oceanospirillales</taxon>
        <taxon>Oceanospirillaceae</taxon>
        <taxon>Oleispira</taxon>
    </lineage>
</organism>
<dbReference type="InterPro" id="IPR050396">
    <property type="entry name" value="Glycosyltr_51/Transpeptidase"/>
</dbReference>
<dbReference type="SUPFAM" id="SSF53955">
    <property type="entry name" value="Lysozyme-like"/>
    <property type="match status" value="1"/>
</dbReference>
<dbReference type="GO" id="GO:0046677">
    <property type="term" value="P:response to antibiotic"/>
    <property type="evidence" value="ECO:0007669"/>
    <property type="project" value="UniProtKB-UniRule"/>
</dbReference>
<feature type="domain" description="Glycosyl transferase family 51" evidence="28">
    <location>
        <begin position="189"/>
        <end position="360"/>
    </location>
</feature>
<dbReference type="GO" id="GO:0008955">
    <property type="term" value="F:peptidoglycan glycosyltransferase activity"/>
    <property type="evidence" value="ECO:0007669"/>
    <property type="project" value="UniProtKB-UniRule"/>
</dbReference>
<dbReference type="FunFam" id="1.10.3810.10:FF:000001">
    <property type="entry name" value="Penicillin-binding protein 1A"/>
    <property type="match status" value="1"/>
</dbReference>
<feature type="region of interest" description="Disordered" evidence="25">
    <location>
        <begin position="779"/>
        <end position="798"/>
    </location>
</feature>
<dbReference type="SUPFAM" id="SSF56601">
    <property type="entry name" value="beta-lactamase/transpeptidase-like"/>
    <property type="match status" value="1"/>
</dbReference>
<evidence type="ECO:0000256" key="16">
    <source>
        <dbReference type="ARBA" id="ARBA00023251"/>
    </source>
</evidence>
<keyword evidence="26" id="KW-0812">Transmembrane</keyword>
<evidence type="ECO:0000256" key="21">
    <source>
        <dbReference type="ARBA" id="ARBA00049902"/>
    </source>
</evidence>
<keyword evidence="10 23" id="KW-0328">Glycosyltransferase</keyword>
<evidence type="ECO:0000256" key="4">
    <source>
        <dbReference type="ARBA" id="ARBA00007090"/>
    </source>
</evidence>
<evidence type="ECO:0000256" key="10">
    <source>
        <dbReference type="ARBA" id="ARBA00022676"/>
    </source>
</evidence>
<dbReference type="Proteomes" id="UP000032749">
    <property type="component" value="Chromosome"/>
</dbReference>
<evidence type="ECO:0000256" key="9">
    <source>
        <dbReference type="ARBA" id="ARBA00022670"/>
    </source>
</evidence>
<feature type="active site" description="Acyl-ester intermediate; for transpeptidase activity" evidence="24">
    <location>
        <position position="493"/>
    </location>
</feature>
<evidence type="ECO:0000256" key="25">
    <source>
        <dbReference type="SAM" id="MobiDB-lite"/>
    </source>
</evidence>
<keyword evidence="15 26" id="KW-0472">Membrane</keyword>
<dbReference type="GO" id="GO:0008658">
    <property type="term" value="F:penicillin binding"/>
    <property type="evidence" value="ECO:0007669"/>
    <property type="project" value="UniProtKB-UniRule"/>
</dbReference>
<evidence type="ECO:0000256" key="14">
    <source>
        <dbReference type="ARBA" id="ARBA00022984"/>
    </source>
</evidence>
<dbReference type="Pfam" id="PF14814">
    <property type="entry name" value="UB2H"/>
    <property type="match status" value="1"/>
</dbReference>
<evidence type="ECO:0000256" key="8">
    <source>
        <dbReference type="ARBA" id="ARBA00022645"/>
    </source>
</evidence>
<comment type="similarity">
    <text evidence="4 23">In the C-terminal section; belongs to the transpeptidase family.</text>
</comment>
<comment type="subcellular location">
    <subcellularLocation>
        <location evidence="2">Cell membrane</location>
    </subcellularLocation>
</comment>
<keyword evidence="8" id="KW-0121">Carboxypeptidase</keyword>
<keyword evidence="18 23" id="KW-0961">Cell wall biogenesis/degradation</keyword>
<evidence type="ECO:0000256" key="7">
    <source>
        <dbReference type="ARBA" id="ARBA00022475"/>
    </source>
</evidence>
<dbReference type="GO" id="GO:0006508">
    <property type="term" value="P:proteolysis"/>
    <property type="evidence" value="ECO:0007669"/>
    <property type="project" value="UniProtKB-KW"/>
</dbReference>
<dbReference type="GO" id="GO:0009002">
    <property type="term" value="F:serine-type D-Ala-D-Ala carboxypeptidase activity"/>
    <property type="evidence" value="ECO:0007669"/>
    <property type="project" value="UniProtKB-EC"/>
</dbReference>
<dbReference type="PANTHER" id="PTHR32282:SF11">
    <property type="entry name" value="PENICILLIN-BINDING PROTEIN 1B"/>
    <property type="match status" value="1"/>
</dbReference>
<evidence type="ECO:0000256" key="20">
    <source>
        <dbReference type="ARBA" id="ARBA00034000"/>
    </source>
</evidence>
<dbReference type="InterPro" id="IPR036950">
    <property type="entry name" value="PBP_transglycosylase"/>
</dbReference>
<feature type="compositionally biased region" description="Basic residues" evidence="25">
    <location>
        <begin position="25"/>
        <end position="38"/>
    </location>
</feature>
<feature type="compositionally biased region" description="Low complexity" evidence="25">
    <location>
        <begin position="10"/>
        <end position="24"/>
    </location>
</feature>
<dbReference type="PANTHER" id="PTHR32282">
    <property type="entry name" value="BINDING PROTEIN TRANSPEPTIDASE, PUTATIVE-RELATED"/>
    <property type="match status" value="1"/>
</dbReference>
<dbReference type="Gene3D" id="3.30.2060.10">
    <property type="entry name" value="Penicillin-binding protein 1b domain"/>
    <property type="match status" value="1"/>
</dbReference>
<dbReference type="GO" id="GO:0009252">
    <property type="term" value="P:peptidoglycan biosynthetic process"/>
    <property type="evidence" value="ECO:0007669"/>
    <property type="project" value="UniProtKB-UniRule"/>
</dbReference>
<sequence>MTTAKKPTRANKSSTKKTATTRTTATKKKQPVSVKPKKNPRNWKQRVWYWLWRISILVILGLGVWLVYLDAQVRSQFDGNKWTLPAKVYARPLSLYPGLLLSSEQLKAELKWNDYKAVSHVVTPGTYGRDGRDWIIYRRAFSFADRNEGAVKIRVSFLAGRINQLSVAGEPEGLVRIEPQYIGGIFPAHNEDRELIALQDVPPALVAALIAVEDRAYFDHHGISIRGILRAMKANIAAGRTVQGGSTLTQQLVKNFFLTNERSLQRKVKEAFMALLLELHYSKEEILQAYLNEVYLGQAGRRSIHGIALASRFYFAKNVQQLDLSEIALLVGMIKGPSYYNPFRKADNARSRRDVVLNVMEELKIISTAERINAQGQNILVAKSGRAGQREYPAFIQLVKRQLQTDYRLEDLQNTGLRIFTTLDPWLQHATEKSIQQHIAKLEKRAGFDKPTLEAAAVVTSVDGAEVRAIVGSRRVQYFGFNRALDAQRSIGSLAKPAVYLTALASGRYDWSSIVDDKAVSVAGQDGSLWQPKNYDKKDHGKVFMVDAMARSLNQATARLGMKLGIGQVVDTFERLGVEKNIPPYPSILLGSLSMSPLEVTQMFQTYASGGFAMKPRVIEALTTSDNKVLTSYAVEGRQAFSPELIERLRYGLQQVVVQGTGKRLAQVFNTTKIAAKTGTSDDQRDAWFAGFDDRHLGVVWLGRDDNESMPFTGASGALPIWQSIFEQSGVEPLTPLADLDWAWVNAYGHPVAQDCGGIRRMPFKSGSLIGREISCGANKATSGPRTDSVEKEKQGGGSWFDWLF</sequence>
<dbReference type="InterPro" id="IPR028166">
    <property type="entry name" value="UB2H"/>
</dbReference>
<accession>R4YJJ5</accession>
<dbReference type="GO" id="GO:0008360">
    <property type="term" value="P:regulation of cell shape"/>
    <property type="evidence" value="ECO:0007669"/>
    <property type="project" value="UniProtKB-UniRule"/>
</dbReference>
<keyword evidence="9" id="KW-0645">Protease</keyword>
<feature type="domain" description="Bifunctional transglycosylase second" evidence="29">
    <location>
        <begin position="95"/>
        <end position="168"/>
    </location>
</feature>
<evidence type="ECO:0000256" key="23">
    <source>
        <dbReference type="PIRNR" id="PIRNR002799"/>
    </source>
</evidence>
<evidence type="ECO:0000256" key="2">
    <source>
        <dbReference type="ARBA" id="ARBA00004236"/>
    </source>
</evidence>
<evidence type="ECO:0000313" key="30">
    <source>
        <dbReference type="EMBL" id="CCK74387.1"/>
    </source>
</evidence>
<evidence type="ECO:0000256" key="5">
    <source>
        <dbReference type="ARBA" id="ARBA00007739"/>
    </source>
</evidence>
<comment type="catalytic activity">
    <reaction evidence="21">
        <text>[GlcNAc-(1-&gt;4)-Mur2Ac(oyl-L-Ala-gamma-D-Glu-L-Lys-D-Ala-D-Ala)](n)-di-trans,octa-cis-undecaprenyl diphosphate + beta-D-GlcNAc-(1-&gt;4)-Mur2Ac(oyl-L-Ala-gamma-D-Glu-L-Lys-D-Ala-D-Ala)-di-trans,octa-cis-undecaprenyl diphosphate = [GlcNAc-(1-&gt;4)-Mur2Ac(oyl-L-Ala-gamma-D-Glu-L-Lys-D-Ala-D-Ala)](n+1)-di-trans,octa-cis-undecaprenyl diphosphate + di-trans,octa-cis-undecaprenyl diphosphate + H(+)</text>
        <dbReference type="Rhea" id="RHEA:23708"/>
        <dbReference type="Rhea" id="RHEA-COMP:9602"/>
        <dbReference type="Rhea" id="RHEA-COMP:9603"/>
        <dbReference type="ChEBI" id="CHEBI:15378"/>
        <dbReference type="ChEBI" id="CHEBI:58405"/>
        <dbReference type="ChEBI" id="CHEBI:60033"/>
        <dbReference type="ChEBI" id="CHEBI:78435"/>
        <dbReference type="EC" id="2.4.99.28"/>
    </reaction>
</comment>
<dbReference type="InterPro" id="IPR001264">
    <property type="entry name" value="Glyco_trans_51"/>
</dbReference>
<dbReference type="AlphaFoldDB" id="R4YJJ5"/>
<dbReference type="PIRSF" id="PIRSF002799">
    <property type="entry name" value="PBP_1b"/>
    <property type="match status" value="1"/>
</dbReference>
<evidence type="ECO:0000256" key="15">
    <source>
        <dbReference type="ARBA" id="ARBA00023136"/>
    </source>
</evidence>
<feature type="domain" description="Penicillin-binding protein transpeptidase" evidence="27">
    <location>
        <begin position="456"/>
        <end position="692"/>
    </location>
</feature>
<keyword evidence="16" id="KW-0046">Antibiotic resistance</keyword>
<keyword evidence="13 23" id="KW-0133">Cell shape</keyword>
<keyword evidence="31" id="KW-1185">Reference proteome</keyword>
<dbReference type="Gene3D" id="1.20.5.100">
    <property type="entry name" value="Cytochrome c1, transmembrane anchor, C-terminal"/>
    <property type="match status" value="1"/>
</dbReference>
<feature type="transmembrane region" description="Helical" evidence="26">
    <location>
        <begin position="47"/>
        <end position="68"/>
    </location>
</feature>
<keyword evidence="12" id="KW-0378">Hydrolase</keyword>
<dbReference type="Gene3D" id="1.10.3810.10">
    <property type="entry name" value="Biosynthetic peptidoglycan transglycosylase-like"/>
    <property type="match status" value="1"/>
</dbReference>